<dbReference type="CDD" id="cd06171">
    <property type="entry name" value="Sigma70_r4"/>
    <property type="match status" value="1"/>
</dbReference>
<dbReference type="InterPro" id="IPR014284">
    <property type="entry name" value="RNA_pol_sigma-70_dom"/>
</dbReference>
<dbReference type="NCBIfam" id="TIGR02937">
    <property type="entry name" value="sigma70-ECF"/>
    <property type="match status" value="1"/>
</dbReference>
<keyword evidence="3" id="KW-0731">Sigma factor</keyword>
<dbReference type="EMBL" id="FNTD01000005">
    <property type="protein sequence ID" value="SEE59597.1"/>
    <property type="molecule type" value="Genomic_DNA"/>
</dbReference>
<dbReference type="GO" id="GO:0006352">
    <property type="term" value="P:DNA-templated transcription initiation"/>
    <property type="evidence" value="ECO:0007669"/>
    <property type="project" value="InterPro"/>
</dbReference>
<name>A0A1H5K552_9ACTN</name>
<evidence type="ECO:0000259" key="7">
    <source>
        <dbReference type="Pfam" id="PF04542"/>
    </source>
</evidence>
<dbReference type="InterPro" id="IPR036388">
    <property type="entry name" value="WH-like_DNA-bd_sf"/>
</dbReference>
<evidence type="ECO:0000313" key="9">
    <source>
        <dbReference type="EMBL" id="SEE59597.1"/>
    </source>
</evidence>
<feature type="region of interest" description="Disordered" evidence="6">
    <location>
        <begin position="80"/>
        <end position="101"/>
    </location>
</feature>
<dbReference type="Gene3D" id="1.10.10.10">
    <property type="entry name" value="Winged helix-like DNA-binding domain superfamily/Winged helix DNA-binding domain"/>
    <property type="match status" value="1"/>
</dbReference>
<evidence type="ECO:0000313" key="10">
    <source>
        <dbReference type="Proteomes" id="UP000182375"/>
    </source>
</evidence>
<evidence type="ECO:0000256" key="2">
    <source>
        <dbReference type="ARBA" id="ARBA00023015"/>
    </source>
</evidence>
<dbReference type="PANTHER" id="PTHR43133:SF8">
    <property type="entry name" value="RNA POLYMERASE SIGMA FACTOR HI_1459-RELATED"/>
    <property type="match status" value="1"/>
</dbReference>
<dbReference type="GeneID" id="95516648"/>
<keyword evidence="2" id="KW-0805">Transcription regulation</keyword>
<proteinExistence type="inferred from homology"/>
<dbReference type="PANTHER" id="PTHR43133">
    <property type="entry name" value="RNA POLYMERASE ECF-TYPE SIGMA FACTO"/>
    <property type="match status" value="1"/>
</dbReference>
<dbReference type="InterPro" id="IPR007627">
    <property type="entry name" value="RNA_pol_sigma70_r2"/>
</dbReference>
<dbReference type="InterPro" id="IPR013249">
    <property type="entry name" value="RNA_pol_sigma70_r4_t2"/>
</dbReference>
<dbReference type="InterPro" id="IPR013324">
    <property type="entry name" value="RNA_pol_sigma_r3/r4-like"/>
</dbReference>
<dbReference type="RefSeq" id="WP_074996426.1">
    <property type="nucleotide sequence ID" value="NZ_FNTD01000005.1"/>
</dbReference>
<dbReference type="Proteomes" id="UP000182375">
    <property type="component" value="Unassembled WGS sequence"/>
</dbReference>
<sequence length="174" mass="19644">MTQPGESTARADDFDQFFLRWEPQVRRYLLWLEGDHAVIDDAAQETMLAALTYWDTVNRLEKPEAWLFKVAGQRLQRVQASRQRHGLSTDPGELPHSEGPDDLGLRERELVLLETVRKLPDRQRTAIALRWQLDLPNDEIAGVMGVSVNTVKTCLRLGRAALGTVLADVSGGER</sequence>
<dbReference type="InterPro" id="IPR039425">
    <property type="entry name" value="RNA_pol_sigma-70-like"/>
</dbReference>
<dbReference type="Pfam" id="PF04542">
    <property type="entry name" value="Sigma70_r2"/>
    <property type="match status" value="1"/>
</dbReference>
<evidence type="ECO:0000256" key="6">
    <source>
        <dbReference type="SAM" id="MobiDB-lite"/>
    </source>
</evidence>
<organism evidence="9 10">
    <name type="scientific">Streptomyces misionensis</name>
    <dbReference type="NCBI Taxonomy" id="67331"/>
    <lineage>
        <taxon>Bacteria</taxon>
        <taxon>Bacillati</taxon>
        <taxon>Actinomycetota</taxon>
        <taxon>Actinomycetes</taxon>
        <taxon>Kitasatosporales</taxon>
        <taxon>Streptomycetaceae</taxon>
        <taxon>Streptomyces</taxon>
    </lineage>
</organism>
<dbReference type="Gene3D" id="1.10.1740.10">
    <property type="match status" value="1"/>
</dbReference>
<dbReference type="SUPFAM" id="SSF88946">
    <property type="entry name" value="Sigma2 domain of RNA polymerase sigma factors"/>
    <property type="match status" value="1"/>
</dbReference>
<feature type="domain" description="RNA polymerase sigma factor 70 region 4 type 2" evidence="8">
    <location>
        <begin position="112"/>
        <end position="162"/>
    </location>
</feature>
<evidence type="ECO:0000259" key="8">
    <source>
        <dbReference type="Pfam" id="PF08281"/>
    </source>
</evidence>
<feature type="domain" description="RNA polymerase sigma-70 region 2" evidence="7">
    <location>
        <begin position="18"/>
        <end position="83"/>
    </location>
</feature>
<accession>A0A1H5K552</accession>
<evidence type="ECO:0000256" key="3">
    <source>
        <dbReference type="ARBA" id="ARBA00023082"/>
    </source>
</evidence>
<protein>
    <submittedName>
        <fullName evidence="9">RNA polymerase sigma-70 factor, ECF subfamily</fullName>
    </submittedName>
</protein>
<keyword evidence="4" id="KW-0238">DNA-binding</keyword>
<comment type="similarity">
    <text evidence="1">Belongs to the sigma-70 factor family. ECF subfamily.</text>
</comment>
<dbReference type="InterPro" id="IPR013325">
    <property type="entry name" value="RNA_pol_sigma_r2"/>
</dbReference>
<gene>
    <name evidence="9" type="ORF">SAMN04490357_7704</name>
</gene>
<evidence type="ECO:0000256" key="1">
    <source>
        <dbReference type="ARBA" id="ARBA00010641"/>
    </source>
</evidence>
<dbReference type="STRING" id="67331.SAMN04490357_7704"/>
<keyword evidence="5" id="KW-0804">Transcription</keyword>
<evidence type="ECO:0000256" key="5">
    <source>
        <dbReference type="ARBA" id="ARBA00023163"/>
    </source>
</evidence>
<reference evidence="9 10" key="1">
    <citation type="submission" date="2016-10" db="EMBL/GenBank/DDBJ databases">
        <authorList>
            <person name="de Groot N.N."/>
        </authorList>
    </citation>
    <scope>NUCLEOTIDE SEQUENCE [LARGE SCALE GENOMIC DNA]</scope>
    <source>
        <strain evidence="9 10">DSM 40306</strain>
    </source>
</reference>
<evidence type="ECO:0000256" key="4">
    <source>
        <dbReference type="ARBA" id="ARBA00023125"/>
    </source>
</evidence>
<dbReference type="SUPFAM" id="SSF88659">
    <property type="entry name" value="Sigma3 and sigma4 domains of RNA polymerase sigma factors"/>
    <property type="match status" value="1"/>
</dbReference>
<dbReference type="AlphaFoldDB" id="A0A1H5K552"/>
<dbReference type="Pfam" id="PF08281">
    <property type="entry name" value="Sigma70_r4_2"/>
    <property type="match status" value="1"/>
</dbReference>
<dbReference type="GO" id="GO:0016987">
    <property type="term" value="F:sigma factor activity"/>
    <property type="evidence" value="ECO:0007669"/>
    <property type="project" value="UniProtKB-KW"/>
</dbReference>
<dbReference type="GO" id="GO:0003677">
    <property type="term" value="F:DNA binding"/>
    <property type="evidence" value="ECO:0007669"/>
    <property type="project" value="UniProtKB-KW"/>
</dbReference>